<evidence type="ECO:0000259" key="1">
    <source>
        <dbReference type="Pfam" id="PF13173"/>
    </source>
</evidence>
<dbReference type="PATRIC" id="fig|273063.9.peg.1118"/>
<dbReference type="Pfam" id="PF13173">
    <property type="entry name" value="AAA_14"/>
    <property type="match status" value="1"/>
</dbReference>
<dbReference type="RefSeq" id="WP_010978999.1">
    <property type="nucleotide sequence ID" value="NC_003106.2"/>
</dbReference>
<gene>
    <name evidence="2" type="ordered locus">STK_09944</name>
    <name evidence="2" type="ORF">STS115</name>
</gene>
<dbReference type="EMBL" id="BA000023">
    <property type="protein sequence ID" value="BAB66017.1"/>
    <property type="molecule type" value="Genomic_DNA"/>
</dbReference>
<evidence type="ECO:0000313" key="2">
    <source>
        <dbReference type="EMBL" id="BAB66017.1"/>
    </source>
</evidence>
<evidence type="ECO:0000313" key="3">
    <source>
        <dbReference type="Proteomes" id="UP000001015"/>
    </source>
</evidence>
<keyword evidence="3" id="KW-1185">Reference proteome</keyword>
<organism evidence="2 3">
    <name type="scientific">Sulfurisphaera tokodaii (strain DSM 16993 / JCM 10545 / NBRC 100140 / 7)</name>
    <name type="common">Sulfolobus tokodaii</name>
    <dbReference type="NCBI Taxonomy" id="273063"/>
    <lineage>
        <taxon>Archaea</taxon>
        <taxon>Thermoproteota</taxon>
        <taxon>Thermoprotei</taxon>
        <taxon>Sulfolobales</taxon>
        <taxon>Sulfolobaceae</taxon>
        <taxon>Sulfurisphaera</taxon>
    </lineage>
</organism>
<dbReference type="eggNOG" id="arCOG03167">
    <property type="taxonomic scope" value="Archaea"/>
</dbReference>
<protein>
    <recommendedName>
        <fullName evidence="1">AAA domain-containing protein</fullName>
    </recommendedName>
</protein>
<dbReference type="Proteomes" id="UP000001015">
    <property type="component" value="Chromosome"/>
</dbReference>
<dbReference type="PANTHER" id="PTHR33295:SF19">
    <property type="entry name" value="ARCHAEAL ATPASE"/>
    <property type="match status" value="1"/>
</dbReference>
<dbReference type="GeneID" id="69122863"/>
<dbReference type="AlphaFoldDB" id="Q972Z6"/>
<sequence length="79" mass="8980">MLDEAQEIEGWERFVRGLEERREAKIIVTGSSAKLLSSEFTTLLSGRHVEVRVTPLSFYEVLKFKGISVKGVVELAEKR</sequence>
<feature type="domain" description="AAA" evidence="1">
    <location>
        <begin position="2"/>
        <end position="62"/>
    </location>
</feature>
<dbReference type="PANTHER" id="PTHR33295">
    <property type="entry name" value="ATPASE"/>
    <property type="match status" value="1"/>
</dbReference>
<dbReference type="InterPro" id="IPR027417">
    <property type="entry name" value="P-loop_NTPase"/>
</dbReference>
<name>Q972Z6_SULTO</name>
<proteinExistence type="predicted"/>
<dbReference type="KEGG" id="sto:STK_09944"/>
<dbReference type="STRING" id="273063.STK_09944"/>
<dbReference type="SUPFAM" id="SSF52540">
    <property type="entry name" value="P-loop containing nucleoside triphosphate hydrolases"/>
    <property type="match status" value="1"/>
</dbReference>
<dbReference type="InterPro" id="IPR041682">
    <property type="entry name" value="AAA_14"/>
</dbReference>
<reference evidence="3" key="1">
    <citation type="journal article" date="2001" name="DNA Res.">
        <title>Complete genome sequence of an aerobic thermoacidophilic Crenarchaeon, Sulfolobus tokodaii strain7.</title>
        <authorList>
            <person name="Kawarabayasi Y."/>
            <person name="Hino Y."/>
            <person name="Horikawa H."/>
            <person name="Jin-no K."/>
            <person name="Takahashi M."/>
            <person name="Sekine M."/>
            <person name="Baba S."/>
            <person name="Ankai A."/>
            <person name="Kosugi H."/>
            <person name="Hosoyama A."/>
            <person name="Fukui S."/>
            <person name="Nagai Y."/>
            <person name="Nishijima K."/>
            <person name="Otsuka R."/>
            <person name="Nakazawa H."/>
            <person name="Takamiya M."/>
            <person name="Kato Y."/>
            <person name="Yoshizawa T."/>
            <person name="Tanaka T."/>
            <person name="Kudoh Y."/>
            <person name="Yamazaki J."/>
            <person name="Kushida N."/>
            <person name="Oguchi A."/>
            <person name="Aoki K."/>
            <person name="Masuda S."/>
            <person name="Yanagii M."/>
            <person name="Nishimura M."/>
            <person name="Yamagishi A."/>
            <person name="Oshima T."/>
            <person name="Kikuchi H."/>
        </authorList>
    </citation>
    <scope>NUCLEOTIDE SEQUENCE [LARGE SCALE GENOMIC DNA]</scope>
    <source>
        <strain evidence="3">DSM 16993 / JCM 10545 / NBRC 100140 / 7</strain>
    </source>
</reference>
<accession>Q972Z6</accession>